<organism evidence="2 3">
    <name type="scientific">Bullifex porci</name>
    <dbReference type="NCBI Taxonomy" id="2606638"/>
    <lineage>
        <taxon>Bacteria</taxon>
        <taxon>Pseudomonadati</taxon>
        <taxon>Spirochaetota</taxon>
        <taxon>Spirochaetia</taxon>
        <taxon>Spirochaetales</taxon>
        <taxon>Spirochaetaceae</taxon>
        <taxon>Bullifex</taxon>
    </lineage>
</organism>
<feature type="chain" id="PRO_5030541271" description="Capsule assembly Wzi family protein" evidence="1">
    <location>
        <begin position="21"/>
        <end position="578"/>
    </location>
</feature>
<protein>
    <recommendedName>
        <fullName evidence="4">Capsule assembly Wzi family protein</fullName>
    </recommendedName>
</protein>
<dbReference type="EMBL" id="VUNN01000002">
    <property type="protein sequence ID" value="MSU05557.1"/>
    <property type="molecule type" value="Genomic_DNA"/>
</dbReference>
<sequence length="578" mass="65770">MRKAVLVFLLALVCLSSLFANNGQKTYLMSDDVWKMVDKICRMNGVLGPTPISPSTEAELLTALSRLDYNKLNNDSKVLYDRIVAKLDSTKGWAYKDEKLTLDPSISINPQIYLFNNTNNTYGEEFFMQYKDRDQLLSIDLEASIYDNIYLDFHYSFMDTPTTFDLGSDGKQITGYYFHNFSNFATFFNVAMNNDITGLFSGNKGNTVTRIFSYQPTKVGGSFGNDYFNLFIGRTRQAFGNGVTGNLIIGDNFTYQEVAKLSVFTNIFSYHLSLTHYDNAEKGESFRFDTKHQSRTIQRLDFNINNKLRFAINIGAHIYSNSMFDWRMIMPMMLVHNWNNNSEKTVLAPGDEINNILGLEAEWIINRKIMLTAQVAIDQFRLPVENESVVPSAFGVLVNSKYITPVKNGIFDSWLELVYTNPYLYLNYKSDSLNPDYGLDHIAGYYWAQSGKGELNYLGHSFGPDTIAISIGTEFISNSNYDISASLLYKIHGEKGIEYSYWPKQNQSNAVEIGKEVSTPSGVAEHTVECTISGSYKLNNDLSFNGSVLNRMQWNYHNIKGETKYSIQTSFGLRWIII</sequence>
<dbReference type="Gene3D" id="2.40.160.130">
    <property type="entry name" value="Capsule assembly protein Wzi"/>
    <property type="match status" value="1"/>
</dbReference>
<keyword evidence="1" id="KW-0732">Signal</keyword>
<gene>
    <name evidence="2" type="ORF">FYJ80_02010</name>
</gene>
<reference evidence="2 3" key="1">
    <citation type="submission" date="2019-08" db="EMBL/GenBank/DDBJ databases">
        <title>In-depth cultivation of the pig gut microbiome towards novel bacterial diversity and tailored functional studies.</title>
        <authorList>
            <person name="Wylensek D."/>
            <person name="Hitch T.C.A."/>
            <person name="Clavel T."/>
        </authorList>
    </citation>
    <scope>NUCLEOTIDE SEQUENCE [LARGE SCALE GENOMIC DNA]</scope>
    <source>
        <strain evidence="2 3">NM-380-WT-3C1</strain>
    </source>
</reference>
<dbReference type="AlphaFoldDB" id="A0A7X2TQ91"/>
<proteinExistence type="predicted"/>
<evidence type="ECO:0008006" key="4">
    <source>
        <dbReference type="Google" id="ProtNLM"/>
    </source>
</evidence>
<dbReference type="InterPro" id="IPR038636">
    <property type="entry name" value="Wzi_sf"/>
</dbReference>
<evidence type="ECO:0000313" key="3">
    <source>
        <dbReference type="Proteomes" id="UP000460549"/>
    </source>
</evidence>
<dbReference type="Proteomes" id="UP000460549">
    <property type="component" value="Unassembled WGS sequence"/>
</dbReference>
<dbReference type="RefSeq" id="WP_154424454.1">
    <property type="nucleotide sequence ID" value="NZ_VUNN01000002.1"/>
</dbReference>
<name>A0A7X2TQ91_9SPIO</name>
<evidence type="ECO:0000313" key="2">
    <source>
        <dbReference type="EMBL" id="MSU05557.1"/>
    </source>
</evidence>
<feature type="signal peptide" evidence="1">
    <location>
        <begin position="1"/>
        <end position="20"/>
    </location>
</feature>
<keyword evidence="3" id="KW-1185">Reference proteome</keyword>
<accession>A0A7X2TQ91</accession>
<evidence type="ECO:0000256" key="1">
    <source>
        <dbReference type="SAM" id="SignalP"/>
    </source>
</evidence>
<comment type="caution">
    <text evidence="2">The sequence shown here is derived from an EMBL/GenBank/DDBJ whole genome shotgun (WGS) entry which is preliminary data.</text>
</comment>